<feature type="compositionally biased region" description="Basic and acidic residues" evidence="1">
    <location>
        <begin position="222"/>
        <end position="247"/>
    </location>
</feature>
<feature type="compositionally biased region" description="Basic and acidic residues" evidence="1">
    <location>
        <begin position="174"/>
        <end position="184"/>
    </location>
</feature>
<evidence type="ECO:0000313" key="3">
    <source>
        <dbReference type="EMBL" id="GFE53565.1"/>
    </source>
</evidence>
<name>A0A9W5WU38_BABOV</name>
<keyword evidence="2" id="KW-0812">Transmembrane</keyword>
<evidence type="ECO:0000313" key="4">
    <source>
        <dbReference type="Proteomes" id="UP001057455"/>
    </source>
</evidence>
<organism evidence="3 4">
    <name type="scientific">Babesia ovis</name>
    <dbReference type="NCBI Taxonomy" id="5869"/>
    <lineage>
        <taxon>Eukaryota</taxon>
        <taxon>Sar</taxon>
        <taxon>Alveolata</taxon>
        <taxon>Apicomplexa</taxon>
        <taxon>Aconoidasida</taxon>
        <taxon>Piroplasmida</taxon>
        <taxon>Babesiidae</taxon>
        <taxon>Babesia</taxon>
    </lineage>
</organism>
<feature type="transmembrane region" description="Helical" evidence="2">
    <location>
        <begin position="7"/>
        <end position="26"/>
    </location>
</feature>
<keyword evidence="2" id="KW-0472">Membrane</keyword>
<keyword evidence="2" id="KW-1133">Transmembrane helix</keyword>
<dbReference type="Proteomes" id="UP001057455">
    <property type="component" value="Unassembled WGS sequence"/>
</dbReference>
<gene>
    <name evidence="3" type="ORF">BaOVIS_009690</name>
</gene>
<dbReference type="OrthoDB" id="366442at2759"/>
<sequence>MKCGQRALTTIFMVSWIGLMANSVWYCVMLKWSIDHQNLCLSNVFDGKGGCVPLDKSEAKIILSSTPQVAIPPTKHTGYVAPATKRLEERDQTSSISEPRASVTKEPEKSVSTPPGDPASPSPVEKAPDDVHSASTSHTPSPKEPAIVAKEASEKEKTSVPTVVPDPLPTKSQVPDDKSTEPKVEAPTADPAPQSTPSPLPAESTPVASAPAPGVMDGDSDPDVHNKVEPLDPDKDQSPVVEKKEVEEAQDTIPPVKEDVPPAEEEDKDKVLPTGPEELYDELPSGLDEDEFV</sequence>
<evidence type="ECO:0000256" key="2">
    <source>
        <dbReference type="SAM" id="Phobius"/>
    </source>
</evidence>
<accession>A0A9W5WU38</accession>
<proteinExistence type="predicted"/>
<dbReference type="EMBL" id="BLIY01000006">
    <property type="protein sequence ID" value="GFE53565.1"/>
    <property type="molecule type" value="Genomic_DNA"/>
</dbReference>
<comment type="caution">
    <text evidence="3">The sequence shown here is derived from an EMBL/GenBank/DDBJ whole genome shotgun (WGS) entry which is preliminary data.</text>
</comment>
<keyword evidence="4" id="KW-1185">Reference proteome</keyword>
<protein>
    <submittedName>
        <fullName evidence="3">Uncharacterized protein</fullName>
    </submittedName>
</protein>
<dbReference type="AlphaFoldDB" id="A0A9W5WU38"/>
<reference evidence="3" key="1">
    <citation type="submission" date="2019-12" db="EMBL/GenBank/DDBJ databases">
        <title>Genome sequence of Babesia ovis.</title>
        <authorList>
            <person name="Yamagishi J."/>
            <person name="Sevinc F."/>
            <person name="Xuan X."/>
        </authorList>
    </citation>
    <scope>NUCLEOTIDE SEQUENCE</scope>
    <source>
        <strain evidence="3">Selcuk</strain>
    </source>
</reference>
<feature type="region of interest" description="Disordered" evidence="1">
    <location>
        <begin position="72"/>
        <end position="293"/>
    </location>
</feature>
<evidence type="ECO:0000256" key="1">
    <source>
        <dbReference type="SAM" id="MobiDB-lite"/>
    </source>
</evidence>